<dbReference type="Gene3D" id="1.20.1080.10">
    <property type="entry name" value="Glycerol uptake facilitator protein"/>
    <property type="match status" value="1"/>
</dbReference>
<evidence type="ECO:0000313" key="7">
    <source>
        <dbReference type="EMBL" id="PRZ16078.1"/>
    </source>
</evidence>
<keyword evidence="2 6" id="KW-0812">Transmembrane</keyword>
<protein>
    <submittedName>
        <fullName evidence="7">Formate/nitrite transporter FocA (FNT family)</fullName>
    </submittedName>
</protein>
<reference evidence="7 8" key="1">
    <citation type="submission" date="2018-03" db="EMBL/GenBank/DDBJ databases">
        <title>Comparative analysis of microorganisms from saline springs in Andes Mountain Range, Colombia.</title>
        <authorList>
            <person name="Rubin E."/>
        </authorList>
    </citation>
    <scope>NUCLEOTIDE SEQUENCE [LARGE SCALE GENOMIC DNA]</scope>
    <source>
        <strain evidence="7 8">CG 35</strain>
    </source>
</reference>
<evidence type="ECO:0000256" key="4">
    <source>
        <dbReference type="ARBA" id="ARBA00023136"/>
    </source>
</evidence>
<feature type="transmembrane region" description="Helical" evidence="6">
    <location>
        <begin position="165"/>
        <end position="184"/>
    </location>
</feature>
<dbReference type="Pfam" id="PF01226">
    <property type="entry name" value="Form_Nir_trans"/>
    <property type="match status" value="1"/>
</dbReference>
<evidence type="ECO:0000256" key="6">
    <source>
        <dbReference type="SAM" id="Phobius"/>
    </source>
</evidence>
<feature type="transmembrane region" description="Helical" evidence="6">
    <location>
        <begin position="196"/>
        <end position="219"/>
    </location>
</feature>
<keyword evidence="4 6" id="KW-0472">Membrane</keyword>
<dbReference type="OrthoDB" id="3374311at2"/>
<comment type="caution">
    <text evidence="7">The sequence shown here is derived from an EMBL/GenBank/DDBJ whole genome shotgun (WGS) entry which is preliminary data.</text>
</comment>
<proteinExistence type="predicted"/>
<dbReference type="GO" id="GO:0005886">
    <property type="term" value="C:plasma membrane"/>
    <property type="evidence" value="ECO:0007669"/>
    <property type="project" value="TreeGrafter"/>
</dbReference>
<feature type="transmembrane region" description="Helical" evidence="6">
    <location>
        <begin position="125"/>
        <end position="145"/>
    </location>
</feature>
<evidence type="ECO:0000256" key="3">
    <source>
        <dbReference type="ARBA" id="ARBA00022989"/>
    </source>
</evidence>
<evidence type="ECO:0000256" key="2">
    <source>
        <dbReference type="ARBA" id="ARBA00022692"/>
    </source>
</evidence>
<accession>A0A2T0YLW8</accession>
<dbReference type="Proteomes" id="UP000238217">
    <property type="component" value="Unassembled WGS sequence"/>
</dbReference>
<dbReference type="InterPro" id="IPR000292">
    <property type="entry name" value="For/NO2_transpt"/>
</dbReference>
<gene>
    <name evidence="7" type="ORF">BCL67_1072</name>
</gene>
<evidence type="ECO:0000313" key="8">
    <source>
        <dbReference type="Proteomes" id="UP000238217"/>
    </source>
</evidence>
<dbReference type="RefSeq" id="WP_106122710.1">
    <property type="nucleotide sequence ID" value="NZ_PVTY01000007.1"/>
</dbReference>
<organism evidence="7 8">
    <name type="scientific">Nesterenkonia sandarakina</name>
    <dbReference type="NCBI Taxonomy" id="272918"/>
    <lineage>
        <taxon>Bacteria</taxon>
        <taxon>Bacillati</taxon>
        <taxon>Actinomycetota</taxon>
        <taxon>Actinomycetes</taxon>
        <taxon>Micrococcales</taxon>
        <taxon>Micrococcaceae</taxon>
        <taxon>Nesterenkonia</taxon>
    </lineage>
</organism>
<dbReference type="PANTHER" id="PTHR30520">
    <property type="entry name" value="FORMATE TRANSPORTER-RELATED"/>
    <property type="match status" value="1"/>
</dbReference>
<keyword evidence="8" id="KW-1185">Reference proteome</keyword>
<evidence type="ECO:0000256" key="5">
    <source>
        <dbReference type="SAM" id="MobiDB-lite"/>
    </source>
</evidence>
<feature type="region of interest" description="Disordered" evidence="5">
    <location>
        <begin position="1"/>
        <end position="24"/>
    </location>
</feature>
<feature type="transmembrane region" description="Helical" evidence="6">
    <location>
        <begin position="50"/>
        <end position="73"/>
    </location>
</feature>
<dbReference type="GO" id="GO:0015499">
    <property type="term" value="F:formate transmembrane transporter activity"/>
    <property type="evidence" value="ECO:0007669"/>
    <property type="project" value="TreeGrafter"/>
</dbReference>
<keyword evidence="3 6" id="KW-1133">Transmembrane helix</keyword>
<dbReference type="PANTHER" id="PTHR30520:SF2">
    <property type="entry name" value="INNER MEMBRANE PROTEIN YFDC"/>
    <property type="match status" value="1"/>
</dbReference>
<name>A0A2T0YLW8_9MICC</name>
<dbReference type="InterPro" id="IPR023271">
    <property type="entry name" value="Aquaporin-like"/>
</dbReference>
<feature type="transmembrane region" description="Helical" evidence="6">
    <location>
        <begin position="239"/>
        <end position="264"/>
    </location>
</feature>
<dbReference type="AlphaFoldDB" id="A0A2T0YLW8"/>
<feature type="transmembrane region" description="Helical" evidence="6">
    <location>
        <begin position="79"/>
        <end position="97"/>
    </location>
</feature>
<dbReference type="EMBL" id="PVTY01000007">
    <property type="protein sequence ID" value="PRZ16078.1"/>
    <property type="molecule type" value="Genomic_DNA"/>
</dbReference>
<evidence type="ECO:0000256" key="1">
    <source>
        <dbReference type="ARBA" id="ARBA00004141"/>
    </source>
</evidence>
<comment type="subcellular location">
    <subcellularLocation>
        <location evidence="1">Membrane</location>
        <topology evidence="1">Multi-pass membrane protein</topology>
    </subcellularLocation>
</comment>
<sequence>MPNNLGEQPYERGTPQRLGENDSPVEEALQHSFDNTVNEGAERLQRTFRAMLVTGFFGGMEVGLGVMAYLAVLHETDNHLLAGLAFSVGLIAILLAHSELFTEDFLMPVAAVVSREGSVAQLGKLWGGTLVANLAGGWVFMWLVMQAFPEWESTIRESAAHFVDAPFSLQTICLAILGGSTITLMTRMQQGTDADIARIVAAVVGGFLLAGLQLFHSILDSLLIFGAIQTGADITFLEWLSWFSYTLLFNILGGIALVTVLRLVRTKELVQQRRRESPADPDAARGEQD</sequence>